<proteinExistence type="predicted"/>
<organism evidence="2 3">
    <name type="scientific">Dreissena polymorpha</name>
    <name type="common">Zebra mussel</name>
    <name type="synonym">Mytilus polymorpha</name>
    <dbReference type="NCBI Taxonomy" id="45954"/>
    <lineage>
        <taxon>Eukaryota</taxon>
        <taxon>Metazoa</taxon>
        <taxon>Spiralia</taxon>
        <taxon>Lophotrochozoa</taxon>
        <taxon>Mollusca</taxon>
        <taxon>Bivalvia</taxon>
        <taxon>Autobranchia</taxon>
        <taxon>Heteroconchia</taxon>
        <taxon>Euheterodonta</taxon>
        <taxon>Imparidentia</taxon>
        <taxon>Neoheterodontei</taxon>
        <taxon>Myida</taxon>
        <taxon>Dreissenoidea</taxon>
        <taxon>Dreissenidae</taxon>
        <taxon>Dreissena</taxon>
    </lineage>
</organism>
<gene>
    <name evidence="2" type="ORF">DPMN_035297</name>
</gene>
<feature type="region of interest" description="Disordered" evidence="1">
    <location>
        <begin position="1"/>
        <end position="24"/>
    </location>
</feature>
<dbReference type="Proteomes" id="UP000828390">
    <property type="component" value="Unassembled WGS sequence"/>
</dbReference>
<dbReference type="EMBL" id="JAIWYP010000002">
    <property type="protein sequence ID" value="KAH3872084.1"/>
    <property type="molecule type" value="Genomic_DNA"/>
</dbReference>
<keyword evidence="3" id="KW-1185">Reference proteome</keyword>
<reference evidence="2" key="1">
    <citation type="journal article" date="2019" name="bioRxiv">
        <title>The Genome of the Zebra Mussel, Dreissena polymorpha: A Resource for Invasive Species Research.</title>
        <authorList>
            <person name="McCartney M.A."/>
            <person name="Auch B."/>
            <person name="Kono T."/>
            <person name="Mallez S."/>
            <person name="Zhang Y."/>
            <person name="Obille A."/>
            <person name="Becker A."/>
            <person name="Abrahante J.E."/>
            <person name="Garbe J."/>
            <person name="Badalamenti J.P."/>
            <person name="Herman A."/>
            <person name="Mangelson H."/>
            <person name="Liachko I."/>
            <person name="Sullivan S."/>
            <person name="Sone E.D."/>
            <person name="Koren S."/>
            <person name="Silverstein K.A.T."/>
            <person name="Beckman K.B."/>
            <person name="Gohl D.M."/>
        </authorList>
    </citation>
    <scope>NUCLEOTIDE SEQUENCE</scope>
    <source>
        <strain evidence="2">Duluth1</strain>
        <tissue evidence="2">Whole animal</tissue>
    </source>
</reference>
<name>A0A9D4RKW2_DREPO</name>
<comment type="caution">
    <text evidence="2">The sequence shown here is derived from an EMBL/GenBank/DDBJ whole genome shotgun (WGS) entry which is preliminary data.</text>
</comment>
<accession>A0A9D4RKW2</accession>
<evidence type="ECO:0000256" key="1">
    <source>
        <dbReference type="SAM" id="MobiDB-lite"/>
    </source>
</evidence>
<sequence>MEPVIHGKQSLPGTCNRRRFTSEEDDTSVDVIKARLYVEVHKDDNRAEDSSL</sequence>
<evidence type="ECO:0000313" key="2">
    <source>
        <dbReference type="EMBL" id="KAH3872084.1"/>
    </source>
</evidence>
<reference evidence="2" key="2">
    <citation type="submission" date="2020-11" db="EMBL/GenBank/DDBJ databases">
        <authorList>
            <person name="McCartney M.A."/>
            <person name="Auch B."/>
            <person name="Kono T."/>
            <person name="Mallez S."/>
            <person name="Becker A."/>
            <person name="Gohl D.M."/>
            <person name="Silverstein K.A.T."/>
            <person name="Koren S."/>
            <person name="Bechman K.B."/>
            <person name="Herman A."/>
            <person name="Abrahante J.E."/>
            <person name="Garbe J."/>
        </authorList>
    </citation>
    <scope>NUCLEOTIDE SEQUENCE</scope>
    <source>
        <strain evidence="2">Duluth1</strain>
        <tissue evidence="2">Whole animal</tissue>
    </source>
</reference>
<dbReference type="AlphaFoldDB" id="A0A9D4RKW2"/>
<evidence type="ECO:0000313" key="3">
    <source>
        <dbReference type="Proteomes" id="UP000828390"/>
    </source>
</evidence>
<protein>
    <submittedName>
        <fullName evidence="2">Uncharacterized protein</fullName>
    </submittedName>
</protein>